<feature type="binding site" evidence="10">
    <location>
        <position position="81"/>
    </location>
    <ligand>
        <name>Mn(2+)</name>
        <dbReference type="ChEBI" id="CHEBI:29035"/>
        <label>1</label>
    </ligand>
</feature>
<dbReference type="InterPro" id="IPR052915">
    <property type="entry name" value="RtcB-like"/>
</dbReference>
<dbReference type="Pfam" id="PF01139">
    <property type="entry name" value="RtcB"/>
    <property type="match status" value="1"/>
</dbReference>
<proteinExistence type="predicted"/>
<evidence type="ECO:0000256" key="10">
    <source>
        <dbReference type="PIRSR" id="PIRSR601233-3"/>
    </source>
</evidence>
<evidence type="ECO:0000256" key="6">
    <source>
        <dbReference type="ARBA" id="ARBA00023134"/>
    </source>
</evidence>
<gene>
    <name evidence="12" type="ORF">HNR19_000657</name>
</gene>
<dbReference type="InterPro" id="IPR001233">
    <property type="entry name" value="RtcB"/>
</dbReference>
<dbReference type="Gene3D" id="3.90.1860.10">
    <property type="entry name" value="tRNA-splicing ligase RtcB"/>
    <property type="match status" value="1"/>
</dbReference>
<dbReference type="EMBL" id="JACCFP010000001">
    <property type="protein sequence ID" value="NYI99958.1"/>
    <property type="molecule type" value="Genomic_DNA"/>
</dbReference>
<dbReference type="SUPFAM" id="SSF103365">
    <property type="entry name" value="Hypothetical protein PH1602"/>
    <property type="match status" value="1"/>
</dbReference>
<dbReference type="GO" id="GO:0030145">
    <property type="term" value="F:manganese ion binding"/>
    <property type="evidence" value="ECO:0007669"/>
    <property type="project" value="TreeGrafter"/>
</dbReference>
<feature type="binding site" evidence="10">
    <location>
        <position position="172"/>
    </location>
    <ligand>
        <name>Mn(2+)</name>
        <dbReference type="ChEBI" id="CHEBI:29035"/>
        <label>1</label>
    </ligand>
</feature>
<keyword evidence="2 12" id="KW-0436">Ligase</keyword>
<evidence type="ECO:0000256" key="3">
    <source>
        <dbReference type="ARBA" id="ARBA00022723"/>
    </source>
</evidence>
<evidence type="ECO:0000256" key="5">
    <source>
        <dbReference type="ARBA" id="ARBA00022800"/>
    </source>
</evidence>
<dbReference type="GO" id="GO:0006281">
    <property type="term" value="P:DNA repair"/>
    <property type="evidence" value="ECO:0007669"/>
    <property type="project" value="TreeGrafter"/>
</dbReference>
<keyword evidence="7 10" id="KW-0464">Manganese</keyword>
<feature type="region of interest" description="Disordered" evidence="11">
    <location>
        <begin position="209"/>
        <end position="254"/>
    </location>
</feature>
<keyword evidence="5" id="KW-0692">RNA repair</keyword>
<dbReference type="PANTHER" id="PTHR43749:SF2">
    <property type="entry name" value="RNA-SPLICING LIGASE RTCB"/>
    <property type="match status" value="1"/>
</dbReference>
<dbReference type="InterPro" id="IPR036025">
    <property type="entry name" value="RtcB-like_sf"/>
</dbReference>
<dbReference type="Proteomes" id="UP000530424">
    <property type="component" value="Unassembled WGS sequence"/>
</dbReference>
<dbReference type="EC" id="6.5.1.8" evidence="1"/>
<keyword evidence="13" id="KW-1185">Reference proteome</keyword>
<comment type="cofactor">
    <cofactor evidence="10">
        <name>Mn(2+)</name>
        <dbReference type="ChEBI" id="CHEBI:29035"/>
    </cofactor>
    <text evidence="10">Binds 2 manganese ions per subunit.</text>
</comment>
<dbReference type="AlphaFoldDB" id="A0A853BXN9"/>
<dbReference type="PANTHER" id="PTHR43749">
    <property type="entry name" value="RNA-SPLICING LIGASE RTCB"/>
    <property type="match status" value="1"/>
</dbReference>
<dbReference type="GO" id="GO:0042245">
    <property type="term" value="P:RNA repair"/>
    <property type="evidence" value="ECO:0007669"/>
    <property type="project" value="UniProtKB-KW"/>
</dbReference>
<dbReference type="RefSeq" id="WP_179666604.1">
    <property type="nucleotide sequence ID" value="NZ_JACCFP010000001.1"/>
</dbReference>
<feature type="compositionally biased region" description="Basic residues" evidence="11">
    <location>
        <begin position="237"/>
        <end position="247"/>
    </location>
</feature>
<evidence type="ECO:0000256" key="9">
    <source>
        <dbReference type="PIRSR" id="PIRSR601233-2"/>
    </source>
</evidence>
<evidence type="ECO:0000256" key="11">
    <source>
        <dbReference type="SAM" id="MobiDB-lite"/>
    </source>
</evidence>
<accession>A0A853BXN9</accession>
<keyword evidence="4 9" id="KW-0547">Nucleotide-binding</keyword>
<feature type="compositionally biased region" description="Basic and acidic residues" evidence="11">
    <location>
        <begin position="209"/>
        <end position="229"/>
    </location>
</feature>
<reference evidence="12 13" key="1">
    <citation type="submission" date="2020-07" db="EMBL/GenBank/DDBJ databases">
        <title>Sequencing the genomes of 1000 actinobacteria strains.</title>
        <authorList>
            <person name="Klenk H.-P."/>
        </authorList>
    </citation>
    <scope>NUCLEOTIDE SEQUENCE [LARGE SCALE GENOMIC DNA]</scope>
    <source>
        <strain evidence="12 13">DSM 103833</strain>
    </source>
</reference>
<evidence type="ECO:0000256" key="1">
    <source>
        <dbReference type="ARBA" id="ARBA00012726"/>
    </source>
</evidence>
<comment type="caution">
    <text evidence="12">The sequence shown here is derived from an EMBL/GenBank/DDBJ whole genome shotgun (WGS) entry which is preliminary data.</text>
</comment>
<dbReference type="GO" id="GO:0003909">
    <property type="term" value="F:DNA ligase activity"/>
    <property type="evidence" value="ECO:0007669"/>
    <property type="project" value="TreeGrafter"/>
</dbReference>
<name>A0A853BXN9_9ACTN</name>
<feature type="binding site" evidence="9">
    <location>
        <begin position="171"/>
        <end position="175"/>
    </location>
    <ligand>
        <name>GMP</name>
        <dbReference type="ChEBI" id="CHEBI:58115"/>
    </ligand>
</feature>
<keyword evidence="6 9" id="KW-0342">GTP-binding</keyword>
<keyword evidence="3 10" id="KW-0479">Metal-binding</keyword>
<sequence length="254" mass="27863">MDTMETDALPVRLPGAQAETLMWARVEDIEQAALDQLRNISRLPWVEGVRVMPDVHLGKGATVGSVVAMRNAVSPAAVGVDIGCGMQAVRTSLTTADLPDDLRSLRFAVEKAIPVGFAAHKSAPDVNRLKLNHGRFAGWDRFWGRFGELHDNVQDRERKAKQQMGSLGGGNHFIELTSDENDQVWLMLHSGSRNIGMLTGLSRRVATTKKEASAEAEGHACCPRRDRQGPRWSGTPRPRRGRRKHHPTVGPAAS</sequence>
<evidence type="ECO:0000256" key="7">
    <source>
        <dbReference type="ARBA" id="ARBA00023211"/>
    </source>
</evidence>
<evidence type="ECO:0000256" key="2">
    <source>
        <dbReference type="ARBA" id="ARBA00022598"/>
    </source>
</evidence>
<evidence type="ECO:0000256" key="8">
    <source>
        <dbReference type="ARBA" id="ARBA00047746"/>
    </source>
</evidence>
<dbReference type="GO" id="GO:0006396">
    <property type="term" value="P:RNA processing"/>
    <property type="evidence" value="ECO:0007669"/>
    <property type="project" value="InterPro"/>
</dbReference>
<evidence type="ECO:0000256" key="4">
    <source>
        <dbReference type="ARBA" id="ARBA00022741"/>
    </source>
</evidence>
<evidence type="ECO:0000313" key="13">
    <source>
        <dbReference type="Proteomes" id="UP000530424"/>
    </source>
</evidence>
<evidence type="ECO:0000313" key="12">
    <source>
        <dbReference type="EMBL" id="NYI99958.1"/>
    </source>
</evidence>
<comment type="catalytic activity">
    <reaction evidence="8">
        <text>a 3'-end 3'-phospho-ribonucleotide-RNA + a 5'-end dephospho-ribonucleoside-RNA + GTP = a ribonucleotidyl-ribonucleotide-RNA + GMP + diphosphate</text>
        <dbReference type="Rhea" id="RHEA:68076"/>
        <dbReference type="Rhea" id="RHEA-COMP:10463"/>
        <dbReference type="Rhea" id="RHEA-COMP:13936"/>
        <dbReference type="Rhea" id="RHEA-COMP:17355"/>
        <dbReference type="ChEBI" id="CHEBI:33019"/>
        <dbReference type="ChEBI" id="CHEBI:37565"/>
        <dbReference type="ChEBI" id="CHEBI:58115"/>
        <dbReference type="ChEBI" id="CHEBI:83062"/>
        <dbReference type="ChEBI" id="CHEBI:138284"/>
        <dbReference type="ChEBI" id="CHEBI:173118"/>
        <dbReference type="EC" id="6.5.1.8"/>
    </reaction>
</comment>
<protein>
    <recommendedName>
        <fullName evidence="1">3'-phosphate/5'-hydroxy nucleic acid ligase</fullName>
        <ecNumber evidence="1">6.5.1.8</ecNumber>
    </recommendedName>
</protein>
<feature type="binding site" evidence="10">
    <location>
        <position position="189"/>
    </location>
    <ligand>
        <name>Mn(2+)</name>
        <dbReference type="ChEBI" id="CHEBI:29035"/>
        <label>2</label>
    </ligand>
</feature>
<organism evidence="12 13">
    <name type="scientific">Nocardioides thalensis</name>
    <dbReference type="NCBI Taxonomy" id="1914755"/>
    <lineage>
        <taxon>Bacteria</taxon>
        <taxon>Bacillati</taxon>
        <taxon>Actinomycetota</taxon>
        <taxon>Actinomycetes</taxon>
        <taxon>Propionibacteriales</taxon>
        <taxon>Nocardioidaceae</taxon>
        <taxon>Nocardioides</taxon>
    </lineage>
</organism>
<dbReference type="GO" id="GO:0170057">
    <property type="term" value="F:RNA ligase (GTP) activity"/>
    <property type="evidence" value="ECO:0007669"/>
    <property type="project" value="UniProtKB-EC"/>
</dbReference>
<dbReference type="GO" id="GO:0005525">
    <property type="term" value="F:GTP binding"/>
    <property type="evidence" value="ECO:0007669"/>
    <property type="project" value="UniProtKB-KW"/>
</dbReference>